<dbReference type="Proteomes" id="UP000238296">
    <property type="component" value="Unassembled WGS sequence"/>
</dbReference>
<dbReference type="AlphaFoldDB" id="A0A2S8BRG9"/>
<organism evidence="1 2">
    <name type="scientific">Mycobacterium talmoniae</name>
    <dbReference type="NCBI Taxonomy" id="1858794"/>
    <lineage>
        <taxon>Bacteria</taxon>
        <taxon>Bacillati</taxon>
        <taxon>Actinomycetota</taxon>
        <taxon>Actinomycetes</taxon>
        <taxon>Mycobacteriales</taxon>
        <taxon>Mycobacteriaceae</taxon>
        <taxon>Mycobacterium</taxon>
    </lineage>
</organism>
<comment type="caution">
    <text evidence="1">The sequence shown here is derived from an EMBL/GenBank/DDBJ whole genome shotgun (WGS) entry which is preliminary data.</text>
</comment>
<protein>
    <submittedName>
        <fullName evidence="1">Phosphate-binding protein PstS3</fullName>
    </submittedName>
</protein>
<sequence length="60" mass="6217">MLATYEIVCSKGYAPDTSAAVRSFLTVAANNGQGGLAAAGYIPLPERFKERLVSAIDAIG</sequence>
<evidence type="ECO:0000313" key="1">
    <source>
        <dbReference type="EMBL" id="PQM49223.1"/>
    </source>
</evidence>
<reference evidence="1 2" key="1">
    <citation type="journal article" date="2017" name="Int. J. Syst. Evol. Microbiol.">
        <title>Mycobacterium talmoniae sp. nov., a slowly growing mycobacterium isolated from human respiratory samples.</title>
        <authorList>
            <person name="Davidson R.M."/>
            <person name="DeGroote M.A."/>
            <person name="Marola J.L."/>
            <person name="Buss S."/>
            <person name="Jones V."/>
            <person name="McNeil M.R."/>
            <person name="Freifeld A.G."/>
            <person name="Elaine Epperson L."/>
            <person name="Hasan N.A."/>
            <person name="Jackson M."/>
            <person name="Iwen P.C."/>
            <person name="Salfinger M."/>
            <person name="Strong M."/>
        </authorList>
    </citation>
    <scope>NUCLEOTIDE SEQUENCE [LARGE SCALE GENOMIC DNA]</scope>
    <source>
        <strain evidence="1 2">ATCC BAA-2683</strain>
    </source>
</reference>
<dbReference type="Gene3D" id="3.40.190.10">
    <property type="entry name" value="Periplasmic binding protein-like II"/>
    <property type="match status" value="1"/>
</dbReference>
<accession>A0A2S8BRG9</accession>
<dbReference type="EMBL" id="PPEA01000087">
    <property type="protein sequence ID" value="PQM49223.1"/>
    <property type="molecule type" value="Genomic_DNA"/>
</dbReference>
<evidence type="ECO:0000313" key="2">
    <source>
        <dbReference type="Proteomes" id="UP000238296"/>
    </source>
</evidence>
<proteinExistence type="predicted"/>
<gene>
    <name evidence="1" type="primary">pstS3_2</name>
    <name evidence="1" type="ORF">C1Y40_00550</name>
</gene>
<dbReference type="SUPFAM" id="SSF53850">
    <property type="entry name" value="Periplasmic binding protein-like II"/>
    <property type="match status" value="1"/>
</dbReference>
<name>A0A2S8BRG9_9MYCO</name>